<dbReference type="Pfam" id="PF00294">
    <property type="entry name" value="PfkB"/>
    <property type="match status" value="1"/>
</dbReference>
<evidence type="ECO:0000313" key="5">
    <source>
        <dbReference type="Proteomes" id="UP000242753"/>
    </source>
</evidence>
<dbReference type="FunFam" id="3.40.1190.20:FF:000002">
    <property type="entry name" value="Bifunctional protein HldE"/>
    <property type="match status" value="1"/>
</dbReference>
<dbReference type="Proteomes" id="UP000242753">
    <property type="component" value="Chromosome I"/>
</dbReference>
<dbReference type="PANTHER" id="PTHR46969:SF1">
    <property type="entry name" value="BIFUNCTIONAL PROTEIN HLDE"/>
    <property type="match status" value="1"/>
</dbReference>
<proteinExistence type="predicted"/>
<evidence type="ECO:0000313" key="4">
    <source>
        <dbReference type="EMBL" id="CEN32020.1"/>
    </source>
</evidence>
<dbReference type="GO" id="GO:0016773">
    <property type="term" value="F:phosphotransferase activity, alcohol group as acceptor"/>
    <property type="evidence" value="ECO:0007669"/>
    <property type="project" value="InterPro"/>
</dbReference>
<dbReference type="SUPFAM" id="SSF53613">
    <property type="entry name" value="Ribokinase-like"/>
    <property type="match status" value="1"/>
</dbReference>
<keyword evidence="2 4" id="KW-0418">Kinase</keyword>
<accession>A0A0H5BWG3</accession>
<gene>
    <name evidence="4" type="ORF">WEOB_061</name>
</gene>
<feature type="domain" description="Carbohydrate kinase PfkB" evidence="3">
    <location>
        <begin position="46"/>
        <end position="291"/>
    </location>
</feature>
<keyword evidence="5" id="KW-1185">Reference proteome</keyword>
<dbReference type="InterPro" id="IPR029056">
    <property type="entry name" value="Ribokinase-like"/>
</dbReference>
<protein>
    <submittedName>
        <fullName evidence="4">D-beta-D-heptose 7-phosphate kinase</fullName>
    </submittedName>
</protein>
<dbReference type="Gene3D" id="3.40.1190.20">
    <property type="match status" value="1"/>
</dbReference>
<dbReference type="InterPro" id="IPR011913">
    <property type="entry name" value="RfaE_dom_I"/>
</dbReference>
<evidence type="ECO:0000256" key="1">
    <source>
        <dbReference type="ARBA" id="ARBA00022679"/>
    </source>
</evidence>
<dbReference type="GO" id="GO:0033786">
    <property type="term" value="F:heptose-1-phosphate adenylyltransferase activity"/>
    <property type="evidence" value="ECO:0007669"/>
    <property type="project" value="TreeGrafter"/>
</dbReference>
<dbReference type="CDD" id="cd01172">
    <property type="entry name" value="RfaE_like"/>
    <property type="match status" value="1"/>
</dbReference>
<dbReference type="RefSeq" id="WP_281263926.1">
    <property type="nucleotide sequence ID" value="NZ_LN774881.1"/>
</dbReference>
<dbReference type="KEGG" id="wca:WEOB_061"/>
<name>A0A0H5BWG3_9ENTR</name>
<dbReference type="GO" id="GO:0005829">
    <property type="term" value="C:cytosol"/>
    <property type="evidence" value="ECO:0007669"/>
    <property type="project" value="TreeGrafter"/>
</dbReference>
<organism evidence="4 5">
    <name type="scientific">Candidatus Westeberhardia cardiocondylae</name>
    <dbReference type="NCBI Taxonomy" id="1594731"/>
    <lineage>
        <taxon>Bacteria</taxon>
        <taxon>Pseudomonadati</taxon>
        <taxon>Pseudomonadota</taxon>
        <taxon>Gammaproteobacteria</taxon>
        <taxon>Enterobacterales</taxon>
        <taxon>Enterobacteriaceae</taxon>
        <taxon>ant endosymbionts</taxon>
        <taxon>Candidatus Westeberhardia</taxon>
    </lineage>
</organism>
<evidence type="ECO:0000259" key="3">
    <source>
        <dbReference type="Pfam" id="PF00294"/>
    </source>
</evidence>
<dbReference type="STRING" id="1594731.WEOB_061"/>
<evidence type="ECO:0000256" key="2">
    <source>
        <dbReference type="ARBA" id="ARBA00022777"/>
    </source>
</evidence>
<dbReference type="PATRIC" id="fig|1594731.3.peg.52"/>
<dbReference type="PANTHER" id="PTHR46969">
    <property type="entry name" value="BIFUNCTIONAL PROTEIN HLDE"/>
    <property type="match status" value="1"/>
</dbReference>
<dbReference type="GO" id="GO:0033785">
    <property type="term" value="F:heptose 7-phosphate kinase activity"/>
    <property type="evidence" value="ECO:0007669"/>
    <property type="project" value="TreeGrafter"/>
</dbReference>
<keyword evidence="1" id="KW-0808">Transferase</keyword>
<dbReference type="InterPro" id="IPR011611">
    <property type="entry name" value="PfkB_dom"/>
</dbReference>
<reference evidence="5" key="1">
    <citation type="submission" date="2015-01" db="EMBL/GenBank/DDBJ databases">
        <authorList>
            <person name="Manzano-Marin A."/>
            <person name="Manzano-Marin A."/>
        </authorList>
    </citation>
    <scope>NUCLEOTIDE SEQUENCE [LARGE SCALE GENOMIC DNA]</scope>
    <source>
        <strain evidence="5">obscurior</strain>
    </source>
</reference>
<dbReference type="EMBL" id="LN774881">
    <property type="protein sequence ID" value="CEN32020.1"/>
    <property type="molecule type" value="Genomic_DNA"/>
</dbReference>
<sequence>MEIALPDFYKVNLLVVGDVMLDRYWYGSLSNISLENSIPIVKKIFIQECPGGAANVAFHAGLLGCSVHLIGFTGFDDESCILNKQLSKKSVICDFIKIPMYSTIIKLRILSDNKEIVRVDFEKKFTDVNMHFKLLDHMKLEISKAGALILSDYDKGTLKNIEKMISLGNKYNIPVLIDPKGLDFSRYRGATLLTPNLLEFEKIVGPCKNETELVNAGMKLIHDFDLSALLITRSKEGMSLLQVGKTPLHIPARTKRVCDVTGAGDVVISVLGASLASGNSLEESCFLSSMVVGEVIKKNRIFST</sequence>
<dbReference type="AlphaFoldDB" id="A0A0H5BWG3"/>